<dbReference type="Gene3D" id="2.102.10.10">
    <property type="entry name" value="Rieske [2Fe-2S] iron-sulphur domain"/>
    <property type="match status" value="1"/>
</dbReference>
<keyword evidence="6 12" id="KW-1133">Transmembrane helix</keyword>
<evidence type="ECO:0000256" key="7">
    <source>
        <dbReference type="ARBA" id="ARBA00023004"/>
    </source>
</evidence>
<keyword evidence="4" id="KW-0001">2Fe-2S</keyword>
<keyword evidence="5" id="KW-0479">Metal-binding</keyword>
<keyword evidence="3 12" id="KW-0812">Transmembrane</keyword>
<dbReference type="PANTHER" id="PTHR10134">
    <property type="entry name" value="CYTOCHROME B-C1 COMPLEX SUBUNIT RIESKE, MITOCHONDRIAL"/>
    <property type="match status" value="1"/>
</dbReference>
<gene>
    <name evidence="14" type="ordered locus">Mcup_1010</name>
</gene>
<feature type="transmembrane region" description="Helical" evidence="12">
    <location>
        <begin position="132"/>
        <end position="155"/>
    </location>
</feature>
<dbReference type="GO" id="GO:0046872">
    <property type="term" value="F:metal ion binding"/>
    <property type="evidence" value="ECO:0007669"/>
    <property type="project" value="UniProtKB-KW"/>
</dbReference>
<dbReference type="SUPFAM" id="SSF81342">
    <property type="entry name" value="Transmembrane di-heme cytochromes"/>
    <property type="match status" value="1"/>
</dbReference>
<evidence type="ECO:0000256" key="10">
    <source>
        <dbReference type="ARBA" id="ARBA00023157"/>
    </source>
</evidence>
<dbReference type="RefSeq" id="WP_013737613.1">
    <property type="nucleotide sequence ID" value="NC_015435.1"/>
</dbReference>
<dbReference type="eggNOG" id="arCOG05636">
    <property type="taxonomic scope" value="Archaea"/>
</dbReference>
<dbReference type="GeneID" id="25394690"/>
<keyword evidence="15" id="KW-1185">Reference proteome</keyword>
<dbReference type="InterPro" id="IPR005805">
    <property type="entry name" value="Rieske_Fe-S_prot_C"/>
</dbReference>
<dbReference type="STRING" id="1006006.Mcup_1010"/>
<dbReference type="GO" id="GO:0051537">
    <property type="term" value="F:2 iron, 2 sulfur cluster binding"/>
    <property type="evidence" value="ECO:0007669"/>
    <property type="project" value="UniProtKB-KW"/>
</dbReference>
<dbReference type="SUPFAM" id="SSF50022">
    <property type="entry name" value="ISP domain"/>
    <property type="match status" value="1"/>
</dbReference>
<evidence type="ECO:0000256" key="11">
    <source>
        <dbReference type="ARBA" id="ARBA00034078"/>
    </source>
</evidence>
<dbReference type="AlphaFoldDB" id="F4G2R7"/>
<dbReference type="PROSITE" id="PS51296">
    <property type="entry name" value="RIESKE"/>
    <property type="match status" value="1"/>
</dbReference>
<evidence type="ECO:0000256" key="1">
    <source>
        <dbReference type="ARBA" id="ARBA00004651"/>
    </source>
</evidence>
<name>F4G2R7_METCR</name>
<feature type="domain" description="Rieske" evidence="13">
    <location>
        <begin position="277"/>
        <end position="373"/>
    </location>
</feature>
<evidence type="ECO:0000256" key="4">
    <source>
        <dbReference type="ARBA" id="ARBA00022714"/>
    </source>
</evidence>
<evidence type="ECO:0000256" key="5">
    <source>
        <dbReference type="ARBA" id="ARBA00022723"/>
    </source>
</evidence>
<evidence type="ECO:0000256" key="3">
    <source>
        <dbReference type="ARBA" id="ARBA00022692"/>
    </source>
</evidence>
<accession>F4G2R7</accession>
<protein>
    <submittedName>
        <fullName evidence="14">Rieske (2Fe-2S) domain-containing protein</fullName>
    </submittedName>
</protein>
<dbReference type="Proteomes" id="UP000007812">
    <property type="component" value="Chromosome"/>
</dbReference>
<dbReference type="OrthoDB" id="5623at2157"/>
<keyword evidence="8" id="KW-0411">Iron-sulfur</keyword>
<evidence type="ECO:0000256" key="2">
    <source>
        <dbReference type="ARBA" id="ARBA00022475"/>
    </source>
</evidence>
<dbReference type="InterPro" id="IPR014349">
    <property type="entry name" value="Rieske_Fe-S_prot"/>
</dbReference>
<dbReference type="InterPro" id="IPR017941">
    <property type="entry name" value="Rieske_2Fe-2S"/>
</dbReference>
<dbReference type="Gene3D" id="1.20.950.20">
    <property type="entry name" value="Transmembrane di-heme cytochromes, Chain C"/>
    <property type="match status" value="1"/>
</dbReference>
<dbReference type="CDD" id="cd03467">
    <property type="entry name" value="Rieske"/>
    <property type="match status" value="1"/>
</dbReference>
<evidence type="ECO:0000256" key="12">
    <source>
        <dbReference type="SAM" id="Phobius"/>
    </source>
</evidence>
<evidence type="ECO:0000313" key="15">
    <source>
        <dbReference type="Proteomes" id="UP000007812"/>
    </source>
</evidence>
<dbReference type="eggNOG" id="arCOG01720">
    <property type="taxonomic scope" value="Archaea"/>
</dbReference>
<dbReference type="EMBL" id="CP002656">
    <property type="protein sequence ID" value="AEB95115.1"/>
    <property type="molecule type" value="Genomic_DNA"/>
</dbReference>
<evidence type="ECO:0000256" key="6">
    <source>
        <dbReference type="ARBA" id="ARBA00022989"/>
    </source>
</evidence>
<evidence type="ECO:0000256" key="9">
    <source>
        <dbReference type="ARBA" id="ARBA00023136"/>
    </source>
</evidence>
<keyword evidence="10" id="KW-1015">Disulfide bond</keyword>
<dbReference type="InterPro" id="IPR036922">
    <property type="entry name" value="Rieske_2Fe-2S_sf"/>
</dbReference>
<reference evidence="14 15" key="1">
    <citation type="journal article" date="2011" name="J. Bacteriol.">
        <title>Complete genome sequence of Metallosphaera cuprina, a metal sulfide-oxidizing archaeon from a hot spring.</title>
        <authorList>
            <person name="Liu L.J."/>
            <person name="You X.Y."/>
            <person name="Zheng H."/>
            <person name="Wang S."/>
            <person name="Jiang C.Y."/>
            <person name="Liu S.J."/>
        </authorList>
    </citation>
    <scope>NUCLEOTIDE SEQUENCE [LARGE SCALE GENOMIC DNA]</scope>
    <source>
        <strain evidence="14 15">Ar-4</strain>
    </source>
</reference>
<organism evidence="14 15">
    <name type="scientific">Metallosphaera cuprina (strain Ar-4)</name>
    <dbReference type="NCBI Taxonomy" id="1006006"/>
    <lineage>
        <taxon>Archaea</taxon>
        <taxon>Thermoproteota</taxon>
        <taxon>Thermoprotei</taxon>
        <taxon>Sulfolobales</taxon>
        <taxon>Sulfolobaceae</taxon>
        <taxon>Metallosphaera</taxon>
    </lineage>
</organism>
<evidence type="ECO:0000313" key="14">
    <source>
        <dbReference type="EMBL" id="AEB95115.1"/>
    </source>
</evidence>
<evidence type="ECO:0000256" key="8">
    <source>
        <dbReference type="ARBA" id="ARBA00023014"/>
    </source>
</evidence>
<keyword evidence="9 12" id="KW-0472">Membrane</keyword>
<dbReference type="InterPro" id="IPR011577">
    <property type="entry name" value="Cyt_b561_bac/Ni-Hgenase"/>
</dbReference>
<feature type="transmembrane region" description="Helical" evidence="12">
    <location>
        <begin position="167"/>
        <end position="188"/>
    </location>
</feature>
<sequence length="399" mass="43925">MGLIQFVGEASIYLSLIGIFIYHLSRRKVLEKTPQLSGKKFIRFYSESQILFHWISFVVLAAAGATGYFILFTNNFIPLPFHEFTLFPLISLLAYHVVKDSGNLKSISLNFSDFSKIKVHKSLGRYHPLKKAYHLTISLAIVTLGITGFLLWNPFKITFLFQYFQDILILHLMSTLLLTSLGMFHIYLSLMPSNRPLLIAMITGYLDEQYYKENYVEQNLIRSVSKGVDRSRRAFIKSLGASILTLGIIAILSRGNGTGSNVSRPQTSSLQAQSPYGPIANSNQMSPNTAKTFYLPNGSPGILVKLSNGQLKAYSAVCTHQGCTVGYVPGQQIFLCPCHGAEFAASNGDVLRGPATLPLPQYPISVDSSGNVFVNLSNSSNSGNVNNYGGYGDSEIGDD</sequence>
<dbReference type="KEGG" id="mcn:Mcup_1010"/>
<dbReference type="HOGENOM" id="CLU_690039_0_0_2"/>
<feature type="transmembrane region" description="Helical" evidence="12">
    <location>
        <begin position="50"/>
        <end position="71"/>
    </location>
</feature>
<dbReference type="PATRIC" id="fig|1006006.8.peg.1002"/>
<dbReference type="Pfam" id="PF01292">
    <property type="entry name" value="Ni_hydr_CYTB"/>
    <property type="match status" value="1"/>
</dbReference>
<keyword evidence="2" id="KW-1003">Cell membrane</keyword>
<keyword evidence="7" id="KW-0408">Iron</keyword>
<dbReference type="GO" id="GO:0022904">
    <property type="term" value="P:respiratory electron transport chain"/>
    <property type="evidence" value="ECO:0007669"/>
    <property type="project" value="InterPro"/>
</dbReference>
<dbReference type="PRINTS" id="PR00162">
    <property type="entry name" value="RIESKE"/>
</dbReference>
<evidence type="ECO:0000259" key="13">
    <source>
        <dbReference type="PROSITE" id="PS51296"/>
    </source>
</evidence>
<dbReference type="Pfam" id="PF00355">
    <property type="entry name" value="Rieske"/>
    <property type="match status" value="1"/>
</dbReference>
<dbReference type="GO" id="GO:0005886">
    <property type="term" value="C:plasma membrane"/>
    <property type="evidence" value="ECO:0007669"/>
    <property type="project" value="UniProtKB-SubCell"/>
</dbReference>
<feature type="transmembrane region" description="Helical" evidence="12">
    <location>
        <begin position="6"/>
        <end position="24"/>
    </location>
</feature>
<dbReference type="InterPro" id="IPR016174">
    <property type="entry name" value="Di-haem_cyt_TM"/>
</dbReference>
<dbReference type="GO" id="GO:0009055">
    <property type="term" value="F:electron transfer activity"/>
    <property type="evidence" value="ECO:0007669"/>
    <property type="project" value="InterPro"/>
</dbReference>
<proteinExistence type="predicted"/>
<comment type="cofactor">
    <cofactor evidence="11">
        <name>[2Fe-2S] cluster</name>
        <dbReference type="ChEBI" id="CHEBI:190135"/>
    </cofactor>
</comment>
<comment type="subcellular location">
    <subcellularLocation>
        <location evidence="1">Cell membrane</location>
        <topology evidence="1">Multi-pass membrane protein</topology>
    </subcellularLocation>
</comment>